<protein>
    <recommendedName>
        <fullName evidence="4">Thermopsin</fullName>
    </recommendedName>
</protein>
<accession>A0A4D8S021</accession>
<evidence type="ECO:0000313" key="3">
    <source>
        <dbReference type="Proteomes" id="UP000298568"/>
    </source>
</evidence>
<dbReference type="GeneID" id="59457049"/>
<dbReference type="EMBL" id="CP031156">
    <property type="protein sequence ID" value="QCO30616.1"/>
    <property type="molecule type" value="Genomic_DNA"/>
</dbReference>
<reference evidence="2 3" key="1">
    <citation type="submission" date="2018-07" db="EMBL/GenBank/DDBJ databases">
        <title>Complete Genome Sequences of Extremely Thermoacidophilic, Metal-Mobilizing Type-Strain Members of the Archaeal Family Sulfolobaceae: Acidianus brierleyi DSM-1651T, Acidianus sulfidivorans DSM-18786T, Metallosphaera hakonensis DSM-7519T, and Metallosphaera prunae DSM-10039T.</title>
        <authorList>
            <person name="Counts J.A."/>
            <person name="Kelly R.M."/>
        </authorList>
    </citation>
    <scope>NUCLEOTIDE SEQUENCE [LARGE SCALE GENOMIC DNA]</scope>
    <source>
        <strain evidence="2 3">Ron 12/II</strain>
    </source>
</reference>
<dbReference type="RefSeq" id="WP_193453281.1">
    <property type="nucleotide sequence ID" value="NZ_CP031156.1"/>
</dbReference>
<feature type="transmembrane region" description="Helical" evidence="1">
    <location>
        <begin position="284"/>
        <end position="303"/>
    </location>
</feature>
<evidence type="ECO:0008006" key="4">
    <source>
        <dbReference type="Google" id="ProtNLM"/>
    </source>
</evidence>
<dbReference type="KEGG" id="mpru:DFR88_09070"/>
<keyword evidence="3" id="KW-1185">Reference proteome</keyword>
<sequence>MSLSRAILLSLIFAFLTSLTVLSYTVQVSYPSNVLLGQNFNISFSLVSNLINSTNFQYMTPGTKLVNVSGKTAYEGFGSYWLIDRINVTDSSQIMITFDGNVVGGFSNVPGIVLYGSNFTLSNMDGQIGNYEILVGWYGILFLDKLTGYNGVLYTLPSFSSGNYTVIFKNVNSSVCVYSITINSSIYMIKYNTGIPWRSVGYAGIRTDTDTILPLSFRVLSFIPSNYTVFVNGKEFRSGFSNGTTSLTLRLFSPTVLNISFPDYHVYRVIVISTSDNANIHEEFPFIQVILIAVTGMLIGLSIRKEIIKKQGRT</sequence>
<name>A0A4D8S021_METPR</name>
<keyword evidence="1" id="KW-0812">Transmembrane</keyword>
<organism evidence="2 3">
    <name type="scientific">Metallosphaera prunae</name>
    <dbReference type="NCBI Taxonomy" id="47304"/>
    <lineage>
        <taxon>Archaea</taxon>
        <taxon>Thermoproteota</taxon>
        <taxon>Thermoprotei</taxon>
        <taxon>Sulfolobales</taxon>
        <taxon>Sulfolobaceae</taxon>
        <taxon>Metallosphaera</taxon>
    </lineage>
</organism>
<evidence type="ECO:0000256" key="1">
    <source>
        <dbReference type="SAM" id="Phobius"/>
    </source>
</evidence>
<keyword evidence="1" id="KW-0472">Membrane</keyword>
<keyword evidence="1" id="KW-1133">Transmembrane helix</keyword>
<dbReference type="Proteomes" id="UP000298568">
    <property type="component" value="Chromosome"/>
</dbReference>
<dbReference type="AlphaFoldDB" id="A0A4D8S021"/>
<proteinExistence type="predicted"/>
<evidence type="ECO:0000313" key="2">
    <source>
        <dbReference type="EMBL" id="QCO30616.1"/>
    </source>
</evidence>
<gene>
    <name evidence="2" type="ORF">DFR88_09070</name>
</gene>